<comment type="caution">
    <text evidence="6">The sequence shown here is derived from an EMBL/GenBank/DDBJ whole genome shotgun (WGS) entry which is preliminary data.</text>
</comment>
<keyword evidence="4 5" id="KW-0342">GTP-binding</keyword>
<sequence>MRYAQIVMGLKDCGKSTYCLLISKYAESKGRKMRIVNLDARTPSVVYDQPIADVRDVITISEVEEAERLSPGTGAGFELTLTYVLDHPEWLFDAIGEVKDGDYIIFDCPGESEYHVHLKTMKVFAAMLVVKNFRTCGVFVRDSRSAINGYNFIASCLTPLTSYVNLSIPHVNLMMKVDLLTDEEKSRLQLFINSDVKDVLRYENSKHRSATDNSLLEGYQELAKICSTAASILEGHNFVRKKYFPIDTRDDNSLKGFLGILDDVMGITED</sequence>
<dbReference type="STRING" id="158441.A0A226E4B4"/>
<evidence type="ECO:0000256" key="4">
    <source>
        <dbReference type="ARBA" id="ARBA00023134"/>
    </source>
</evidence>
<gene>
    <name evidence="6" type="ORF">Fcan01_11994</name>
</gene>
<proteinExistence type="inferred from homology"/>
<accession>A0A226E4B4</accession>
<comment type="function">
    <text evidence="5">Small GTPase required for proper nuclear import of RNA polymerase II and III (RNAPII and RNAPIII). May act at an RNAP assembly step prior to nuclear import.</text>
</comment>
<evidence type="ECO:0000256" key="5">
    <source>
        <dbReference type="RuleBase" id="RU365059"/>
    </source>
</evidence>
<reference evidence="6 7" key="1">
    <citation type="submission" date="2015-12" db="EMBL/GenBank/DDBJ databases">
        <title>The genome of Folsomia candida.</title>
        <authorList>
            <person name="Faddeeva A."/>
            <person name="Derks M.F."/>
            <person name="Anvar Y."/>
            <person name="Smit S."/>
            <person name="Van Straalen N."/>
            <person name="Roelofs D."/>
        </authorList>
    </citation>
    <scope>NUCLEOTIDE SEQUENCE [LARGE SCALE GENOMIC DNA]</scope>
    <source>
        <strain evidence="6 7">VU population</strain>
        <tissue evidence="6">Whole body</tissue>
    </source>
</reference>
<evidence type="ECO:0000313" key="6">
    <source>
        <dbReference type="EMBL" id="OXA52565.1"/>
    </source>
</evidence>
<dbReference type="SUPFAM" id="SSF52540">
    <property type="entry name" value="P-loop containing nucleoside triphosphate hydrolases"/>
    <property type="match status" value="1"/>
</dbReference>
<dbReference type="AlphaFoldDB" id="A0A226E4B4"/>
<dbReference type="Pfam" id="PF03029">
    <property type="entry name" value="ATP_bind_1"/>
    <property type="match status" value="1"/>
</dbReference>
<comment type="similarity">
    <text evidence="1 5">Belongs to the GPN-loop GTPase family.</text>
</comment>
<organism evidence="6 7">
    <name type="scientific">Folsomia candida</name>
    <name type="common">Springtail</name>
    <dbReference type="NCBI Taxonomy" id="158441"/>
    <lineage>
        <taxon>Eukaryota</taxon>
        <taxon>Metazoa</taxon>
        <taxon>Ecdysozoa</taxon>
        <taxon>Arthropoda</taxon>
        <taxon>Hexapoda</taxon>
        <taxon>Collembola</taxon>
        <taxon>Entomobryomorpha</taxon>
        <taxon>Isotomoidea</taxon>
        <taxon>Isotomidae</taxon>
        <taxon>Proisotominae</taxon>
        <taxon>Folsomia</taxon>
    </lineage>
</organism>
<evidence type="ECO:0000256" key="1">
    <source>
        <dbReference type="ARBA" id="ARBA00005290"/>
    </source>
</evidence>
<evidence type="ECO:0000256" key="3">
    <source>
        <dbReference type="ARBA" id="ARBA00022801"/>
    </source>
</evidence>
<name>A0A226E4B4_FOLCA</name>
<dbReference type="GO" id="GO:0003924">
    <property type="term" value="F:GTPase activity"/>
    <property type="evidence" value="ECO:0007669"/>
    <property type="project" value="TreeGrafter"/>
</dbReference>
<keyword evidence="2 5" id="KW-0547">Nucleotide-binding</keyword>
<dbReference type="InterPro" id="IPR004130">
    <property type="entry name" value="Gpn"/>
</dbReference>
<evidence type="ECO:0000313" key="7">
    <source>
        <dbReference type="Proteomes" id="UP000198287"/>
    </source>
</evidence>
<dbReference type="InterPro" id="IPR027417">
    <property type="entry name" value="P-loop_NTPase"/>
</dbReference>
<evidence type="ECO:0000256" key="2">
    <source>
        <dbReference type="ARBA" id="ARBA00022741"/>
    </source>
</evidence>
<protein>
    <recommendedName>
        <fullName evidence="5">GPN-loop GTPase 3</fullName>
    </recommendedName>
</protein>
<dbReference type="OMA" id="FRTCGVF"/>
<dbReference type="Gene3D" id="3.40.50.300">
    <property type="entry name" value="P-loop containing nucleotide triphosphate hydrolases"/>
    <property type="match status" value="1"/>
</dbReference>
<dbReference type="PANTHER" id="PTHR21231">
    <property type="entry name" value="XPA-BINDING PROTEIN 1-RELATED"/>
    <property type="match status" value="1"/>
</dbReference>
<comment type="subunit">
    <text evidence="5">Binds to RNA polymerase II (RNAPII).</text>
</comment>
<dbReference type="PANTHER" id="PTHR21231:SF7">
    <property type="entry name" value="GPN-LOOP GTPASE 3"/>
    <property type="match status" value="1"/>
</dbReference>
<keyword evidence="3 5" id="KW-0378">Hydrolase</keyword>
<dbReference type="Proteomes" id="UP000198287">
    <property type="component" value="Unassembled WGS sequence"/>
</dbReference>
<keyword evidence="7" id="KW-1185">Reference proteome</keyword>
<dbReference type="GO" id="GO:0005525">
    <property type="term" value="F:GTP binding"/>
    <property type="evidence" value="ECO:0007669"/>
    <property type="project" value="UniProtKB-KW"/>
</dbReference>
<dbReference type="OrthoDB" id="258143at2759"/>
<dbReference type="EMBL" id="LNIX01000006">
    <property type="protein sequence ID" value="OXA52565.1"/>
    <property type="molecule type" value="Genomic_DNA"/>
</dbReference>